<name>A0A6J4S9J1_9SPHN</name>
<reference evidence="2" key="1">
    <citation type="submission" date="2020-02" db="EMBL/GenBank/DDBJ databases">
        <authorList>
            <person name="Meier V. D."/>
        </authorList>
    </citation>
    <scope>NUCLEOTIDE SEQUENCE</scope>
    <source>
        <strain evidence="2">AVDCRST_MAG39</strain>
    </source>
</reference>
<protein>
    <submittedName>
        <fullName evidence="2">Uncharacterized protein</fullName>
    </submittedName>
</protein>
<evidence type="ECO:0000256" key="1">
    <source>
        <dbReference type="SAM" id="MobiDB-lite"/>
    </source>
</evidence>
<evidence type="ECO:0000313" key="2">
    <source>
        <dbReference type="EMBL" id="CAA9486736.1"/>
    </source>
</evidence>
<organism evidence="2">
    <name type="scientific">uncultured Sphingomonadaceae bacterium</name>
    <dbReference type="NCBI Taxonomy" id="169976"/>
    <lineage>
        <taxon>Bacteria</taxon>
        <taxon>Pseudomonadati</taxon>
        <taxon>Pseudomonadota</taxon>
        <taxon>Alphaproteobacteria</taxon>
        <taxon>Sphingomonadales</taxon>
        <taxon>Sphingomonadaceae</taxon>
        <taxon>environmental samples</taxon>
    </lineage>
</organism>
<proteinExistence type="predicted"/>
<feature type="region of interest" description="Disordered" evidence="1">
    <location>
        <begin position="1"/>
        <end position="35"/>
    </location>
</feature>
<feature type="non-terminal residue" evidence="2">
    <location>
        <position position="1"/>
    </location>
</feature>
<dbReference type="AlphaFoldDB" id="A0A6J4S9J1"/>
<gene>
    <name evidence="2" type="ORF">AVDCRST_MAG39-501</name>
</gene>
<feature type="non-terminal residue" evidence="2">
    <location>
        <position position="74"/>
    </location>
</feature>
<dbReference type="EMBL" id="CADCVW010000023">
    <property type="protein sequence ID" value="CAA9486736.1"/>
    <property type="molecule type" value="Genomic_DNA"/>
</dbReference>
<feature type="compositionally biased region" description="Low complexity" evidence="1">
    <location>
        <begin position="1"/>
        <end position="13"/>
    </location>
</feature>
<sequence length="74" mass="7967">AGVARGGRAAVAGEQGGEYRRMFGHEAEQERGGAVRRAVVDDDHAERRVRLGQRAAHDVRDDVGAVEGRDDDVV</sequence>
<feature type="compositionally biased region" description="Basic and acidic residues" evidence="1">
    <location>
        <begin position="17"/>
        <end position="35"/>
    </location>
</feature>
<accession>A0A6J4S9J1</accession>